<gene>
    <name evidence="1" type="ORF">JOF35_008797</name>
</gene>
<keyword evidence="2" id="KW-1185">Reference proteome</keyword>
<dbReference type="EMBL" id="JAURUE010000004">
    <property type="protein sequence ID" value="MDP9616439.1"/>
    <property type="molecule type" value="Genomic_DNA"/>
</dbReference>
<sequence length="79" mass="8404">MPATTRRIGTCTEPATTLVEGRSQIDGGLAYGPLETLVYACDEHGHTARTEWIAPTLTPFTAIAEPVADRQCGDATDLT</sequence>
<reference evidence="1 2" key="1">
    <citation type="submission" date="2023-07" db="EMBL/GenBank/DDBJ databases">
        <title>Sequencing the genomes of 1000 actinobacteria strains.</title>
        <authorList>
            <person name="Klenk H.-P."/>
        </authorList>
    </citation>
    <scope>NUCLEOTIDE SEQUENCE [LARGE SCALE GENOMIC DNA]</scope>
    <source>
        <strain evidence="1 2">DSM 41600</strain>
    </source>
</reference>
<proteinExistence type="predicted"/>
<organism evidence="1 2">
    <name type="scientific">Streptomyces demainii</name>
    <dbReference type="NCBI Taxonomy" id="588122"/>
    <lineage>
        <taxon>Bacteria</taxon>
        <taxon>Bacillati</taxon>
        <taxon>Actinomycetota</taxon>
        <taxon>Actinomycetes</taxon>
        <taxon>Kitasatosporales</taxon>
        <taxon>Streptomycetaceae</taxon>
        <taxon>Streptomyces</taxon>
    </lineage>
</organism>
<evidence type="ECO:0008006" key="3">
    <source>
        <dbReference type="Google" id="ProtNLM"/>
    </source>
</evidence>
<dbReference type="Proteomes" id="UP001234880">
    <property type="component" value="Unassembled WGS sequence"/>
</dbReference>
<dbReference type="RefSeq" id="WP_307112412.1">
    <property type="nucleotide sequence ID" value="NZ_JAURUE010000004.1"/>
</dbReference>
<evidence type="ECO:0000313" key="2">
    <source>
        <dbReference type="Proteomes" id="UP001234880"/>
    </source>
</evidence>
<evidence type="ECO:0000313" key="1">
    <source>
        <dbReference type="EMBL" id="MDP9616439.1"/>
    </source>
</evidence>
<protein>
    <recommendedName>
        <fullName evidence="3">PNPLA domain-containing protein</fullName>
    </recommendedName>
</protein>
<name>A0ABT9L6V6_9ACTN</name>
<comment type="caution">
    <text evidence="1">The sequence shown here is derived from an EMBL/GenBank/DDBJ whole genome shotgun (WGS) entry which is preliminary data.</text>
</comment>
<accession>A0ABT9L6V6</accession>